<evidence type="ECO:0000313" key="3">
    <source>
        <dbReference type="Proteomes" id="UP000094463"/>
    </source>
</evidence>
<feature type="transmembrane region" description="Helical" evidence="1">
    <location>
        <begin position="197"/>
        <end position="224"/>
    </location>
</feature>
<proteinExistence type="predicted"/>
<feature type="transmembrane region" description="Helical" evidence="1">
    <location>
        <begin position="288"/>
        <end position="313"/>
    </location>
</feature>
<reference evidence="2 3" key="1">
    <citation type="submission" date="2015-08" db="EMBL/GenBank/DDBJ databases">
        <title>The complete genome sequence of Bacillus beveridgei MLTeJB.</title>
        <authorList>
            <person name="Hanson T.E."/>
            <person name="Mesa C."/>
            <person name="Basesman S.M."/>
            <person name="Oremland R.S."/>
        </authorList>
    </citation>
    <scope>NUCLEOTIDE SEQUENCE [LARGE SCALE GENOMIC DNA]</scope>
    <source>
        <strain evidence="2 3">MLTeJB</strain>
    </source>
</reference>
<gene>
    <name evidence="2" type="ORF">BBEV_2220</name>
</gene>
<protein>
    <submittedName>
        <fullName evidence="2">Glutaredoxin</fullName>
    </submittedName>
</protein>
<keyword evidence="1" id="KW-1133">Transmembrane helix</keyword>
<dbReference type="STRING" id="632773.BBEV_2220"/>
<sequence>MTRFRFAFIFIFFLLVLMVSGQSVFSESISLPPEENELLYLYADTCPVCVQASPEIEAFAESAAVDLIPIDVQDPGNQDLVAGIYDAYDITHRVVPTFVLNDTVMQGFDGGADEPFAVLKEATVETGQGEICSETAENKNAECSDTAPDTTDQAGQNLLGLTGTTVTIGLTDGFNPCSLWALMFLMSMVLRLKDPKAVYLTGAVFILTITAIYGLFIAGTFAIVTNILTVTWLRVMIFLLAAAFALINIRDYFSGKEDLTLAISDTNKKRWIHFSRGRLNQATSPWKLAMAAVTIGLFASVIELPCTAGYPIVWNGLMASAGVGGLQYMSLLSLYLMMYVLVEVVILLLIGRSMQKMSMTNGLAKTMKLVSGTLMLYLAVLLLSGPEAMNNMTLLTGGSLVVIALTLLYVYLARRRA</sequence>
<feature type="transmembrane region" description="Helical" evidence="1">
    <location>
        <begin position="230"/>
        <end position="249"/>
    </location>
</feature>
<keyword evidence="1" id="KW-0472">Membrane</keyword>
<keyword evidence="1" id="KW-0812">Transmembrane</keyword>
<dbReference type="AlphaFoldDB" id="A0A1D7QX94"/>
<dbReference type="CDD" id="cd02947">
    <property type="entry name" value="TRX_family"/>
    <property type="match status" value="1"/>
</dbReference>
<organism evidence="2 3">
    <name type="scientific">Salisediminibacterium beveridgei</name>
    <dbReference type="NCBI Taxonomy" id="632773"/>
    <lineage>
        <taxon>Bacteria</taxon>
        <taxon>Bacillati</taxon>
        <taxon>Bacillota</taxon>
        <taxon>Bacilli</taxon>
        <taxon>Bacillales</taxon>
        <taxon>Bacillaceae</taxon>
        <taxon>Salisediminibacterium</taxon>
    </lineage>
</organism>
<feature type="transmembrane region" description="Helical" evidence="1">
    <location>
        <begin position="392"/>
        <end position="412"/>
    </location>
</feature>
<dbReference type="KEGG" id="bbev:BBEV_2220"/>
<feature type="transmembrane region" description="Helical" evidence="1">
    <location>
        <begin position="325"/>
        <end position="349"/>
    </location>
</feature>
<evidence type="ECO:0000313" key="2">
    <source>
        <dbReference type="EMBL" id="AOM83578.1"/>
    </source>
</evidence>
<dbReference type="OrthoDB" id="9798180at2"/>
<accession>A0A1D7QX94</accession>
<dbReference type="RefSeq" id="WP_069365544.1">
    <property type="nucleotide sequence ID" value="NZ_CP012502.1"/>
</dbReference>
<feature type="transmembrane region" description="Helical" evidence="1">
    <location>
        <begin position="369"/>
        <end position="386"/>
    </location>
</feature>
<dbReference type="Proteomes" id="UP000094463">
    <property type="component" value="Chromosome"/>
</dbReference>
<dbReference type="SUPFAM" id="SSF52833">
    <property type="entry name" value="Thioredoxin-like"/>
    <property type="match status" value="1"/>
</dbReference>
<name>A0A1D7QX94_9BACI</name>
<feature type="transmembrane region" description="Helical" evidence="1">
    <location>
        <begin position="173"/>
        <end position="190"/>
    </location>
</feature>
<evidence type="ECO:0000256" key="1">
    <source>
        <dbReference type="SAM" id="Phobius"/>
    </source>
</evidence>
<keyword evidence="3" id="KW-1185">Reference proteome</keyword>
<dbReference type="InterPro" id="IPR036249">
    <property type="entry name" value="Thioredoxin-like_sf"/>
</dbReference>
<dbReference type="Gene3D" id="3.40.30.10">
    <property type="entry name" value="Glutaredoxin"/>
    <property type="match status" value="1"/>
</dbReference>
<dbReference type="EMBL" id="CP012502">
    <property type="protein sequence ID" value="AOM83578.1"/>
    <property type="molecule type" value="Genomic_DNA"/>
</dbReference>